<gene>
    <name evidence="2" type="ORF">METZ01_LOCUS25643</name>
</gene>
<dbReference type="AlphaFoldDB" id="A0A381Q399"/>
<reference evidence="2" key="1">
    <citation type="submission" date="2018-05" db="EMBL/GenBank/DDBJ databases">
        <authorList>
            <person name="Lanie J.A."/>
            <person name="Ng W.-L."/>
            <person name="Kazmierczak K.M."/>
            <person name="Andrzejewski T.M."/>
            <person name="Davidsen T.M."/>
            <person name="Wayne K.J."/>
            <person name="Tettelin H."/>
            <person name="Glass J.I."/>
            <person name="Rusch D."/>
            <person name="Podicherti R."/>
            <person name="Tsui H.-C.T."/>
            <person name="Winkler M.E."/>
        </authorList>
    </citation>
    <scope>NUCLEOTIDE SEQUENCE</scope>
</reference>
<dbReference type="InterPro" id="IPR017946">
    <property type="entry name" value="PLC-like_Pdiesterase_TIM-brl"/>
</dbReference>
<accession>A0A381Q399</accession>
<dbReference type="EMBL" id="UINC01001158">
    <property type="protein sequence ID" value="SUZ72789.1"/>
    <property type="molecule type" value="Genomic_DNA"/>
</dbReference>
<dbReference type="SUPFAM" id="SSF51695">
    <property type="entry name" value="PLC-like phosphodiesterases"/>
    <property type="match status" value="1"/>
</dbReference>
<dbReference type="Gene3D" id="3.20.20.190">
    <property type="entry name" value="Phosphatidylinositol (PI) phosphodiesterase"/>
    <property type="match status" value="1"/>
</dbReference>
<dbReference type="GO" id="GO:0006629">
    <property type="term" value="P:lipid metabolic process"/>
    <property type="evidence" value="ECO:0007669"/>
    <property type="project" value="InterPro"/>
</dbReference>
<sequence>MSLSADFSIIGHRGAAGIESENTLRGFKRALDMEVHAVEFDVHRVDGELVVIHDDTVDRTTNGIGTLSDFSFEQLRQLDAGDGERIPTLKEVLDLIPPTVGVNVELKGVGTATATAEVLRHYSHRQLVSSFDHKELQNFVAIGSGIPVAPLFGRWRENGLEIARALGAHAINVSDRIANLERVNDIVDEGFACYVFTVNDVQRASDLKDMGVSGVFTDRPDLFIEFSRTD</sequence>
<proteinExistence type="predicted"/>
<evidence type="ECO:0000313" key="2">
    <source>
        <dbReference type="EMBL" id="SUZ72789.1"/>
    </source>
</evidence>
<dbReference type="PROSITE" id="PS51704">
    <property type="entry name" value="GP_PDE"/>
    <property type="match status" value="1"/>
</dbReference>
<name>A0A381Q399_9ZZZZ</name>
<dbReference type="PANTHER" id="PTHR46211">
    <property type="entry name" value="GLYCEROPHOSPHORYL DIESTER PHOSPHODIESTERASE"/>
    <property type="match status" value="1"/>
</dbReference>
<dbReference type="Pfam" id="PF03009">
    <property type="entry name" value="GDPD"/>
    <property type="match status" value="1"/>
</dbReference>
<dbReference type="InterPro" id="IPR030395">
    <property type="entry name" value="GP_PDE_dom"/>
</dbReference>
<feature type="domain" description="GP-PDE" evidence="1">
    <location>
        <begin position="7"/>
        <end position="227"/>
    </location>
</feature>
<protein>
    <recommendedName>
        <fullName evidence="1">GP-PDE domain-containing protein</fullName>
    </recommendedName>
</protein>
<dbReference type="GO" id="GO:0008081">
    <property type="term" value="F:phosphoric diester hydrolase activity"/>
    <property type="evidence" value="ECO:0007669"/>
    <property type="project" value="InterPro"/>
</dbReference>
<dbReference type="PANTHER" id="PTHR46211:SF1">
    <property type="entry name" value="GLYCEROPHOSPHODIESTER PHOSPHODIESTERASE, CYTOPLASMIC"/>
    <property type="match status" value="1"/>
</dbReference>
<evidence type="ECO:0000259" key="1">
    <source>
        <dbReference type="PROSITE" id="PS51704"/>
    </source>
</evidence>
<organism evidence="2">
    <name type="scientific">marine metagenome</name>
    <dbReference type="NCBI Taxonomy" id="408172"/>
    <lineage>
        <taxon>unclassified sequences</taxon>
        <taxon>metagenomes</taxon>
        <taxon>ecological metagenomes</taxon>
    </lineage>
</organism>